<accession>A0A0A8Z5D6</accession>
<proteinExistence type="predicted"/>
<dbReference type="EMBL" id="GBRH01265930">
    <property type="protein sequence ID" value="JAD31965.1"/>
    <property type="molecule type" value="Transcribed_RNA"/>
</dbReference>
<keyword evidence="1" id="KW-0732">Signal</keyword>
<reference evidence="2" key="1">
    <citation type="submission" date="2014-09" db="EMBL/GenBank/DDBJ databases">
        <authorList>
            <person name="Magalhaes I.L.F."/>
            <person name="Oliveira U."/>
            <person name="Santos F.R."/>
            <person name="Vidigal T.H.D.A."/>
            <person name="Brescovit A.D."/>
            <person name="Santos A.J."/>
        </authorList>
    </citation>
    <scope>NUCLEOTIDE SEQUENCE</scope>
    <source>
        <tissue evidence="2">Shoot tissue taken approximately 20 cm above the soil surface</tissue>
    </source>
</reference>
<evidence type="ECO:0000256" key="1">
    <source>
        <dbReference type="SAM" id="SignalP"/>
    </source>
</evidence>
<feature type="chain" id="PRO_5002042292" evidence="1">
    <location>
        <begin position="21"/>
        <end position="50"/>
    </location>
</feature>
<reference evidence="2" key="2">
    <citation type="journal article" date="2015" name="Data Brief">
        <title>Shoot transcriptome of the giant reed, Arundo donax.</title>
        <authorList>
            <person name="Barrero R.A."/>
            <person name="Guerrero F.D."/>
            <person name="Moolhuijzen P."/>
            <person name="Goolsby J.A."/>
            <person name="Tidwell J."/>
            <person name="Bellgard S.E."/>
            <person name="Bellgard M.I."/>
        </authorList>
    </citation>
    <scope>NUCLEOTIDE SEQUENCE</scope>
    <source>
        <tissue evidence="2">Shoot tissue taken approximately 20 cm above the soil surface</tissue>
    </source>
</reference>
<feature type="signal peptide" evidence="1">
    <location>
        <begin position="1"/>
        <end position="20"/>
    </location>
</feature>
<sequence>MYPICIDIFFLFFLIFPIRAETSRRRILDVSVSDMSGIRDTAPEPRIGVS</sequence>
<organism evidence="2">
    <name type="scientific">Arundo donax</name>
    <name type="common">Giant reed</name>
    <name type="synonym">Donax arundinaceus</name>
    <dbReference type="NCBI Taxonomy" id="35708"/>
    <lineage>
        <taxon>Eukaryota</taxon>
        <taxon>Viridiplantae</taxon>
        <taxon>Streptophyta</taxon>
        <taxon>Embryophyta</taxon>
        <taxon>Tracheophyta</taxon>
        <taxon>Spermatophyta</taxon>
        <taxon>Magnoliopsida</taxon>
        <taxon>Liliopsida</taxon>
        <taxon>Poales</taxon>
        <taxon>Poaceae</taxon>
        <taxon>PACMAD clade</taxon>
        <taxon>Arundinoideae</taxon>
        <taxon>Arundineae</taxon>
        <taxon>Arundo</taxon>
    </lineage>
</organism>
<protein>
    <submittedName>
        <fullName evidence="2">Uncharacterized protein</fullName>
    </submittedName>
</protein>
<name>A0A0A8Z5D6_ARUDO</name>
<evidence type="ECO:0000313" key="2">
    <source>
        <dbReference type="EMBL" id="JAD31965.1"/>
    </source>
</evidence>
<dbReference type="AlphaFoldDB" id="A0A0A8Z5D6"/>